<comment type="caution">
    <text evidence="2">The sequence shown here is derived from an EMBL/GenBank/DDBJ whole genome shotgun (WGS) entry which is preliminary data.</text>
</comment>
<protein>
    <submittedName>
        <fullName evidence="2">Acetyltransferase (GNAT) family protein</fullName>
    </submittedName>
</protein>
<name>A0A495JS51_9ACTN</name>
<feature type="domain" description="N-acetyltransferase" evidence="1">
    <location>
        <begin position="4"/>
        <end position="195"/>
    </location>
</feature>
<dbReference type="Pfam" id="PF00583">
    <property type="entry name" value="Acetyltransf_1"/>
    <property type="match status" value="1"/>
</dbReference>
<dbReference type="GO" id="GO:0016747">
    <property type="term" value="F:acyltransferase activity, transferring groups other than amino-acyl groups"/>
    <property type="evidence" value="ECO:0007669"/>
    <property type="project" value="InterPro"/>
</dbReference>
<sequence>MTAPVIERAEPADARVLGELIAEAFQSLAACRWLVPDPVSRRRILSDDFHILVEYALEWGLVETTADRRAVAVWLPAVGDPLPPPADYDKRLVAACGEWTERFRLLDELFEANHPHEAHHHLAFLAVGPERQNNGIGSALLRHRHAFLDAQGLPAYLDASSTDSRDLYARHGYRAAEPFRLPDGTPFWPMWRPAGG</sequence>
<dbReference type="InterPro" id="IPR000182">
    <property type="entry name" value="GNAT_dom"/>
</dbReference>
<evidence type="ECO:0000313" key="2">
    <source>
        <dbReference type="EMBL" id="RKR91445.1"/>
    </source>
</evidence>
<dbReference type="AlphaFoldDB" id="A0A495JS51"/>
<proteinExistence type="predicted"/>
<keyword evidence="3" id="KW-1185">Reference proteome</keyword>
<reference evidence="2 3" key="1">
    <citation type="submission" date="2018-10" db="EMBL/GenBank/DDBJ databases">
        <title>Sequencing the genomes of 1000 actinobacteria strains.</title>
        <authorList>
            <person name="Klenk H.-P."/>
        </authorList>
    </citation>
    <scope>NUCLEOTIDE SEQUENCE [LARGE SCALE GENOMIC DNA]</scope>
    <source>
        <strain evidence="2 3">DSM 45175</strain>
    </source>
</reference>
<dbReference type="CDD" id="cd04301">
    <property type="entry name" value="NAT_SF"/>
    <property type="match status" value="1"/>
</dbReference>
<dbReference type="InterPro" id="IPR016181">
    <property type="entry name" value="Acyl_CoA_acyltransferase"/>
</dbReference>
<dbReference type="OrthoDB" id="7057833at2"/>
<dbReference type="PANTHER" id="PTHR42791">
    <property type="entry name" value="GNAT FAMILY ACETYLTRANSFERASE"/>
    <property type="match status" value="1"/>
</dbReference>
<dbReference type="Gene3D" id="3.40.630.30">
    <property type="match status" value="1"/>
</dbReference>
<evidence type="ECO:0000259" key="1">
    <source>
        <dbReference type="PROSITE" id="PS51186"/>
    </source>
</evidence>
<dbReference type="Proteomes" id="UP000277671">
    <property type="component" value="Unassembled WGS sequence"/>
</dbReference>
<dbReference type="EMBL" id="RBKT01000001">
    <property type="protein sequence ID" value="RKR91445.1"/>
    <property type="molecule type" value="Genomic_DNA"/>
</dbReference>
<keyword evidence="2" id="KW-0808">Transferase</keyword>
<dbReference type="InterPro" id="IPR052523">
    <property type="entry name" value="Trichothecene_AcTrans"/>
</dbReference>
<gene>
    <name evidence="2" type="ORF">BDK92_5841</name>
</gene>
<organism evidence="2 3">
    <name type="scientific">Micromonospora pisi</name>
    <dbReference type="NCBI Taxonomy" id="589240"/>
    <lineage>
        <taxon>Bacteria</taxon>
        <taxon>Bacillati</taxon>
        <taxon>Actinomycetota</taxon>
        <taxon>Actinomycetes</taxon>
        <taxon>Micromonosporales</taxon>
        <taxon>Micromonosporaceae</taxon>
        <taxon>Micromonospora</taxon>
    </lineage>
</organism>
<dbReference type="RefSeq" id="WP_121159540.1">
    <property type="nucleotide sequence ID" value="NZ_RBKT01000001.1"/>
</dbReference>
<dbReference type="PROSITE" id="PS51186">
    <property type="entry name" value="GNAT"/>
    <property type="match status" value="1"/>
</dbReference>
<accession>A0A495JS51</accession>
<dbReference type="SUPFAM" id="SSF55729">
    <property type="entry name" value="Acyl-CoA N-acyltransferases (Nat)"/>
    <property type="match status" value="1"/>
</dbReference>
<dbReference type="PANTHER" id="PTHR42791:SF1">
    <property type="entry name" value="N-ACETYLTRANSFERASE DOMAIN-CONTAINING PROTEIN"/>
    <property type="match status" value="1"/>
</dbReference>
<evidence type="ECO:0000313" key="3">
    <source>
        <dbReference type="Proteomes" id="UP000277671"/>
    </source>
</evidence>